<dbReference type="SUPFAM" id="SSF49785">
    <property type="entry name" value="Galactose-binding domain-like"/>
    <property type="match status" value="1"/>
</dbReference>
<dbReference type="InterPro" id="IPR053161">
    <property type="entry name" value="Ulvan_degrading_GH"/>
</dbReference>
<organism evidence="2 3">
    <name type="scientific">Aspergillus granulosus</name>
    <dbReference type="NCBI Taxonomy" id="176169"/>
    <lineage>
        <taxon>Eukaryota</taxon>
        <taxon>Fungi</taxon>
        <taxon>Dikarya</taxon>
        <taxon>Ascomycota</taxon>
        <taxon>Pezizomycotina</taxon>
        <taxon>Eurotiomycetes</taxon>
        <taxon>Eurotiomycetidae</taxon>
        <taxon>Eurotiales</taxon>
        <taxon>Aspergillaceae</taxon>
        <taxon>Aspergillus</taxon>
        <taxon>Aspergillus subgen. Nidulantes</taxon>
    </lineage>
</organism>
<accession>A0ABR4H8E5</accession>
<sequence length="1040" mass="115860">MIALLSYLACLLALSGYGDCVDRGSHPRPPDFSHFKDPPVGVRPHFRYWIPDASVDVAPAIQDVARAKDAGAGGLEVLGYYGYETTPGYFVPVDWSAYPWGGEAWQILFKSLLQAHRENGLIMDFALGASMGQGVPAESDNEGLAWDLTSYNFTVPLGGSFDGRIPGWSLGTEQQSRRLLAVIAGVAVSSVNISDPEPSLPHGVPAQRKQTTLAADSLIDITSKVTSDGYLSIELPQAKGIEYVVFVIYEHIFHHTVYQSPRDLGGPQGEPTSFLNNGSWVVDHFSKKGARVTADFWEKYLLGNGTRELIAEVGNYAWEDSEEIPNKVYWTPALPEAFRNRTGYAISKWLPILFHQNGLGFKPAPSTWWITDEDDAGNSHIANYRATLGELYGEYLKTLGEWSQSLGVQFSTQVGYNLPIDMQTNIPLVDAPECESLGFNSEIDAYRQYAGPANLAGKRVISSELGANYPLAYQQNFTRLLWEVNRSIVGSVNRFVLHGFPYSGLYPNTTWPSINTFVYFVSEMHGPHQLGWDFYRPAIDYIARVSDIAQMGVAKKDIAFYSKYTTYPSLAQEYTSDDLEHAGYTYEYLSPDNFDLPSAQVSGSILAPERQAFRAMVIRSDQSMTPEGVDHLARYARAGLPLIFFGGRPSGCLGFNVTCNQYVTEALDSIVHLNNVHIVLDGSLENMLKKLHIQPRTCLTTRSPWFTQWRHDPENGVDYVFLFNNLERSSTKPVISSGFVEFETTGIPYRLDPWTGDHSPILAYTRTKRTTRIFFELAEGESTIVAFMPGLPRDGHVASATGPILDISMPLAPTKVKTVRVRNEIPRHPSRVSITEPDGKRYFFEVSVEPARPLWDWTLTVEHWDPPKDLYDTSGTIKQNSTYTRLKTLHPWSEISESLRNTSGRGFYSTTFTWDTKNAAPRGGYRSGGAYLELPPISHTVQLFLNSHLLPPVNIYRPVVDITPYLVHGQNALEIIIATPLGNALRPVWKKLVTGGHFYGEATENIAPVPVYAEYGLVGEVSIIPFVECELGAKGRRCQD</sequence>
<feature type="signal peptide" evidence="1">
    <location>
        <begin position="1"/>
        <end position="20"/>
    </location>
</feature>
<evidence type="ECO:0000313" key="2">
    <source>
        <dbReference type="EMBL" id="KAL2811590.1"/>
    </source>
</evidence>
<keyword evidence="3" id="KW-1185">Reference proteome</keyword>
<protein>
    <recommendedName>
        <fullName evidence="4">Secreted protein</fullName>
    </recommendedName>
</protein>
<reference evidence="2 3" key="1">
    <citation type="submission" date="2024-07" db="EMBL/GenBank/DDBJ databases">
        <title>Section-level genome sequencing and comparative genomics of Aspergillus sections Usti and Cavernicolus.</title>
        <authorList>
            <consortium name="Lawrence Berkeley National Laboratory"/>
            <person name="Nybo J.L."/>
            <person name="Vesth T.C."/>
            <person name="Theobald S."/>
            <person name="Frisvad J.C."/>
            <person name="Larsen T.O."/>
            <person name="Kjaerboelling I."/>
            <person name="Rothschild-Mancinelli K."/>
            <person name="Lyhne E.K."/>
            <person name="Kogle M.E."/>
            <person name="Barry K."/>
            <person name="Clum A."/>
            <person name="Na H."/>
            <person name="Ledsgaard L."/>
            <person name="Lin J."/>
            <person name="Lipzen A."/>
            <person name="Kuo A."/>
            <person name="Riley R."/>
            <person name="Mondo S."/>
            <person name="Labutti K."/>
            <person name="Haridas S."/>
            <person name="Pangalinan J."/>
            <person name="Salamov A.A."/>
            <person name="Simmons B.A."/>
            <person name="Magnuson J.K."/>
            <person name="Chen J."/>
            <person name="Drula E."/>
            <person name="Henrissat B."/>
            <person name="Wiebenga A."/>
            <person name="Lubbers R.J."/>
            <person name="Gomes A.C."/>
            <person name="Makela M.R."/>
            <person name="Stajich J."/>
            <person name="Grigoriev I.V."/>
            <person name="Mortensen U.H."/>
            <person name="De Vries R.P."/>
            <person name="Baker S.E."/>
            <person name="Andersen M.R."/>
        </authorList>
    </citation>
    <scope>NUCLEOTIDE SEQUENCE [LARGE SCALE GENOMIC DNA]</scope>
    <source>
        <strain evidence="2 3">CBS 588.65</strain>
    </source>
</reference>
<evidence type="ECO:0000313" key="3">
    <source>
        <dbReference type="Proteomes" id="UP001610334"/>
    </source>
</evidence>
<name>A0ABR4H8E5_9EURO</name>
<dbReference type="Pfam" id="PF17132">
    <property type="entry name" value="Glyco_hydro_106"/>
    <property type="match status" value="1"/>
</dbReference>
<proteinExistence type="predicted"/>
<dbReference type="InterPro" id="IPR008979">
    <property type="entry name" value="Galactose-bd-like_sf"/>
</dbReference>
<dbReference type="EMBL" id="JBFXLT010000056">
    <property type="protein sequence ID" value="KAL2811590.1"/>
    <property type="molecule type" value="Genomic_DNA"/>
</dbReference>
<dbReference type="PANTHER" id="PTHR36848:SF2">
    <property type="entry name" value="SECRETED PROTEIN"/>
    <property type="match status" value="1"/>
</dbReference>
<dbReference type="PANTHER" id="PTHR36848">
    <property type="entry name" value="DNA-BINDING PROTEIN (PUTATIVE SECRETED PROTEIN)-RELATED"/>
    <property type="match status" value="1"/>
</dbReference>
<feature type="chain" id="PRO_5046859786" description="Secreted protein" evidence="1">
    <location>
        <begin position="21"/>
        <end position="1040"/>
    </location>
</feature>
<dbReference type="Proteomes" id="UP001610334">
    <property type="component" value="Unassembled WGS sequence"/>
</dbReference>
<keyword evidence="1" id="KW-0732">Signal</keyword>
<gene>
    <name evidence="2" type="ORF">BJX63DRAFT_433266</name>
</gene>
<evidence type="ECO:0008006" key="4">
    <source>
        <dbReference type="Google" id="ProtNLM"/>
    </source>
</evidence>
<evidence type="ECO:0000256" key="1">
    <source>
        <dbReference type="SAM" id="SignalP"/>
    </source>
</evidence>
<comment type="caution">
    <text evidence="2">The sequence shown here is derived from an EMBL/GenBank/DDBJ whole genome shotgun (WGS) entry which is preliminary data.</text>
</comment>